<sequence length="1799" mass="196394">MASSLAAQLAQISANSRTSLNAKALKATHSKSLIWEPRVAASQTFAEIYALCHEGFEELCHLDPRYAPYGASLFSEQSQEADRTQMTADENTALDKRVDAFLHLVGGRLRLMPAIKAVEWLIRRFRIHEFNTASLLTTFLPYHTMPAFATLLSVLPAQIPPEYRFLDPYIRSLTCPPRAAIVQQATARPELLSIISQYTLKSCRAKQEYPGLVSFWGGVMAEAVNGMLDKMRSGRRNIQLENDHLLLQQIGPVLSEAMVLREVPGIQIASYMIVVILAAKGSLNDAALAAFMDQLAHGWTLDTYRTGLVCLCILAQHRSAKQVSSRVAKALIKVPDLASTLLDVGREHRVDKLANGLALAFIDRLSKKGDIRSLPAITSLLSANLLQEKQVKVVYKAMLLAAHKVGDEVDGDGRIRKEIGSSLVSLSQAGGDAGDAIRSAIEEVDFNIEELELKLGSAIRPRLTIEQPPEDVGEETGVETAEQRPNLDSTFQELSKLEPSTASCLSRQPGSLFNDLCTIFLSAAATESDQERFDATPALSRPTAPSNPFYLSFHLRIWCGPFPTLAKVAALERVKLRLKESDCADKDFQAIIPYAAVALSDPAKKVRRAAADLVVVLGSLFKTPSEQKRQLWASNDLYGKTGAPTALDRDAANALVHSVMIPCLEESVLHEGHVVAAIVGALESPRDSGKNAEKRQLSHGARLAILKFLCGHVTETPLLSVKLRLLRSLNQIRSISGTSRTDLLLPLLRWWAALSREEAAELAAQESLDVAVLDAALVDVVIANHAAGLEAFFQLINDSQSAQRPGLLQAVFGRIFKMWPSMKADTKFSTARSMFNLAQSATRSPEQSSAVAESIDFLRKVDLTTDVLLDFIDSLQDEVKLATETPAHKRRRASTTEQSRSVGLQSSSELKSALNKTTFVLELVQESNPENHPELLPSLFTTLSDLHHLSTLVGSELGYLQNLVLSSLLAMMPAYKNNKDLVIDASVGHGDILATCIQRSSSPTVINAALLLVASLARTAPDVVLQSVMPIFTFMGSSVLKQADDYSAHVVNQTIKEVIPPLIETFRKRGRNVVVSTKDLLSSFVTAYEHIPSHRKLDLFVSLVHNLGPEDFLFAVVAMFVDRYAATDNMISFTTQMMNAFSVEVQLQTLIKLLDLISDIFKPKPVLSNVLLGNDATGEPDGQKTAAKQMNLVPHLLANRRLKREITALAERDDMETGKIRDLYATLLESILTLASTVRTKKALYSRCGDALSNLLNLLSIAEFIKSVEALLDRPNVGLRQKVLRALELRVDSEGTTDPKSREALLAFLPQLTAVIRESDDMSYKHTAVVCVDKISEKYGKKDLDAVAAAAATIAGDHCLGQSSQNLRVMALLCLASLVDVLQDGIVPVLPVAIPKALAYLEQSVAGETPDMELHNAAYAFMTALAQHIPYMITGTYLDRLLACSNASAAAQLDDESNSNRSHCLQFLAKLVDPKALYNALNQNWASAAKSGFSAVTEYLDVLGNALDKHSKSTVAKNVPSLSAIFLNTMDLRRLVASGDVTAALSASELDDIEAKISEDALKMVYKLNDAAFRPIFSNLMEWAASGLPKADAAGRTLRLYVVYGFLDAFFGGLKSIVTSYASYALESAVKVLAAADLKDASERELWKRVLRTLGQCFAHDQDGFWQAPAHFGAVAPALVEQFLRAAAAAATADVAEALVPAVVELAAAADSQEHHKELNGALLKHLRSGQAAVRLAVVKCQQALTGRLGEEWLQALPEMLPYISELQDDDDEVVERENRRWIVEIEEKLGESLDSMLQ</sequence>
<evidence type="ECO:0000256" key="9">
    <source>
        <dbReference type="ARBA" id="ARBA00025076"/>
    </source>
</evidence>
<reference evidence="13" key="1">
    <citation type="journal article" date="2023" name="Mol. Phylogenet. Evol.">
        <title>Genome-scale phylogeny and comparative genomics of the fungal order Sordariales.</title>
        <authorList>
            <person name="Hensen N."/>
            <person name="Bonometti L."/>
            <person name="Westerberg I."/>
            <person name="Brannstrom I.O."/>
            <person name="Guillou S."/>
            <person name="Cros-Aarteil S."/>
            <person name="Calhoun S."/>
            <person name="Haridas S."/>
            <person name="Kuo A."/>
            <person name="Mondo S."/>
            <person name="Pangilinan J."/>
            <person name="Riley R."/>
            <person name="LaButti K."/>
            <person name="Andreopoulos B."/>
            <person name="Lipzen A."/>
            <person name="Chen C."/>
            <person name="Yan M."/>
            <person name="Daum C."/>
            <person name="Ng V."/>
            <person name="Clum A."/>
            <person name="Steindorff A."/>
            <person name="Ohm R.A."/>
            <person name="Martin F."/>
            <person name="Silar P."/>
            <person name="Natvig D.O."/>
            <person name="Lalanne C."/>
            <person name="Gautier V."/>
            <person name="Ament-Velasquez S.L."/>
            <person name="Kruys A."/>
            <person name="Hutchinson M.I."/>
            <person name="Powell A.J."/>
            <person name="Barry K."/>
            <person name="Miller A.N."/>
            <person name="Grigoriev I.V."/>
            <person name="Debuchy R."/>
            <person name="Gladieux P."/>
            <person name="Hiltunen Thoren M."/>
            <person name="Johannesson H."/>
        </authorList>
    </citation>
    <scope>NUCLEOTIDE SEQUENCE</scope>
    <source>
        <strain evidence="13">CBS 123565</strain>
    </source>
</reference>
<dbReference type="GO" id="GO:0030686">
    <property type="term" value="C:90S preribosome"/>
    <property type="evidence" value="ECO:0007669"/>
    <property type="project" value="TreeGrafter"/>
</dbReference>
<dbReference type="InterPro" id="IPR011989">
    <property type="entry name" value="ARM-like"/>
</dbReference>
<dbReference type="GO" id="GO:0032040">
    <property type="term" value="C:small-subunit processome"/>
    <property type="evidence" value="ECO:0007669"/>
    <property type="project" value="TreeGrafter"/>
</dbReference>
<dbReference type="PANTHER" id="PTHR13457">
    <property type="entry name" value="BAP28"/>
    <property type="match status" value="1"/>
</dbReference>
<protein>
    <recommendedName>
        <fullName evidence="4 10">U3 small nucleolar RNA-associated protein 10</fullName>
    </recommendedName>
</protein>
<dbReference type="GO" id="GO:0000462">
    <property type="term" value="P:maturation of SSU-rRNA from tricistronic rRNA transcript (SSU-rRNA, 5.8S rRNA, LSU-rRNA)"/>
    <property type="evidence" value="ECO:0007669"/>
    <property type="project" value="TreeGrafter"/>
</dbReference>
<evidence type="ECO:0000256" key="11">
    <source>
        <dbReference type="SAM" id="MobiDB-lite"/>
    </source>
</evidence>
<dbReference type="Proteomes" id="UP001304895">
    <property type="component" value="Unassembled WGS sequence"/>
</dbReference>
<dbReference type="PANTHER" id="PTHR13457:SF1">
    <property type="entry name" value="HEAT REPEAT-CONTAINING PROTEIN 1"/>
    <property type="match status" value="1"/>
</dbReference>
<evidence type="ECO:0000256" key="8">
    <source>
        <dbReference type="ARBA" id="ARBA00023274"/>
    </source>
</evidence>
<comment type="subunit">
    <text evidence="3 10">Component of the ribosomal small subunit (SSU) processome.</text>
</comment>
<dbReference type="InterPro" id="IPR012954">
    <property type="entry name" value="BP28_C_dom"/>
</dbReference>
<evidence type="ECO:0000313" key="14">
    <source>
        <dbReference type="Proteomes" id="UP001304895"/>
    </source>
</evidence>
<evidence type="ECO:0000256" key="2">
    <source>
        <dbReference type="ARBA" id="ARBA00010559"/>
    </source>
</evidence>
<dbReference type="GO" id="GO:0034455">
    <property type="term" value="C:t-UTP complex"/>
    <property type="evidence" value="ECO:0007669"/>
    <property type="project" value="TreeGrafter"/>
</dbReference>
<organism evidence="13 14">
    <name type="scientific">Trichocladium antarcticum</name>
    <dbReference type="NCBI Taxonomy" id="1450529"/>
    <lineage>
        <taxon>Eukaryota</taxon>
        <taxon>Fungi</taxon>
        <taxon>Dikarya</taxon>
        <taxon>Ascomycota</taxon>
        <taxon>Pezizomycotina</taxon>
        <taxon>Sordariomycetes</taxon>
        <taxon>Sordariomycetidae</taxon>
        <taxon>Sordariales</taxon>
        <taxon>Chaetomiaceae</taxon>
        <taxon>Trichocladium</taxon>
    </lineage>
</organism>
<evidence type="ECO:0000256" key="10">
    <source>
        <dbReference type="RuleBase" id="RU367065"/>
    </source>
</evidence>
<dbReference type="Pfam" id="PF23243">
    <property type="entry name" value="HEAT_HEATR1"/>
    <property type="match status" value="1"/>
</dbReference>
<keyword evidence="5 10" id="KW-0690">Ribosome biogenesis</keyword>
<evidence type="ECO:0000256" key="1">
    <source>
        <dbReference type="ARBA" id="ARBA00004604"/>
    </source>
</evidence>
<comment type="subcellular location">
    <subcellularLocation>
        <location evidence="1 10">Nucleus</location>
        <location evidence="1 10">Nucleolus</location>
    </subcellularLocation>
</comment>
<dbReference type="InterPro" id="IPR056473">
    <property type="entry name" value="HEAT_Utp10/HEAT1"/>
</dbReference>
<feature type="compositionally biased region" description="Polar residues" evidence="11">
    <location>
        <begin position="895"/>
        <end position="909"/>
    </location>
</feature>
<keyword evidence="6 10" id="KW-0698">rRNA processing</keyword>
<keyword evidence="8 10" id="KW-0687">Ribonucleoprotein</keyword>
<comment type="caution">
    <text evidence="13">The sequence shown here is derived from an EMBL/GenBank/DDBJ whole genome shotgun (WGS) entry which is preliminary data.</text>
</comment>
<dbReference type="Gene3D" id="1.25.10.10">
    <property type="entry name" value="Leucine-rich Repeat Variant"/>
    <property type="match status" value="2"/>
</dbReference>
<dbReference type="InterPro" id="IPR040191">
    <property type="entry name" value="UTP10"/>
</dbReference>
<comment type="function">
    <text evidence="9">Involved in nucleolar processing of pre-18S ribosomal RNA. Involved in ribosome biosynthesis.</text>
</comment>
<dbReference type="InterPro" id="IPR022125">
    <property type="entry name" value="U3snoRNP10_N"/>
</dbReference>
<dbReference type="GO" id="GO:0030515">
    <property type="term" value="F:snoRNA binding"/>
    <property type="evidence" value="ECO:0007669"/>
    <property type="project" value="TreeGrafter"/>
</dbReference>
<dbReference type="Pfam" id="PF12397">
    <property type="entry name" value="U3snoRNP10"/>
    <property type="match status" value="1"/>
</dbReference>
<dbReference type="InterPro" id="IPR016024">
    <property type="entry name" value="ARM-type_fold"/>
</dbReference>
<feature type="domain" description="BP28 C-terminal" evidence="12">
    <location>
        <begin position="1512"/>
        <end position="1665"/>
    </location>
</feature>
<keyword evidence="14" id="KW-1185">Reference proteome</keyword>
<comment type="similarity">
    <text evidence="2 10">Belongs to the HEATR1/UTP10 family.</text>
</comment>
<evidence type="ECO:0000313" key="13">
    <source>
        <dbReference type="EMBL" id="KAK4137431.1"/>
    </source>
</evidence>
<evidence type="ECO:0000259" key="12">
    <source>
        <dbReference type="SMART" id="SM01036"/>
    </source>
</evidence>
<feature type="region of interest" description="Disordered" evidence="11">
    <location>
        <begin position="886"/>
        <end position="909"/>
    </location>
</feature>
<evidence type="ECO:0000256" key="3">
    <source>
        <dbReference type="ARBA" id="ARBA00011399"/>
    </source>
</evidence>
<reference evidence="13" key="2">
    <citation type="submission" date="2023-05" db="EMBL/GenBank/DDBJ databases">
        <authorList>
            <consortium name="Lawrence Berkeley National Laboratory"/>
            <person name="Steindorff A."/>
            <person name="Hensen N."/>
            <person name="Bonometti L."/>
            <person name="Westerberg I."/>
            <person name="Brannstrom I.O."/>
            <person name="Guillou S."/>
            <person name="Cros-Aarteil S."/>
            <person name="Calhoun S."/>
            <person name="Haridas S."/>
            <person name="Kuo A."/>
            <person name="Mondo S."/>
            <person name="Pangilinan J."/>
            <person name="Riley R."/>
            <person name="Labutti K."/>
            <person name="Andreopoulos B."/>
            <person name="Lipzen A."/>
            <person name="Chen C."/>
            <person name="Yanf M."/>
            <person name="Daum C."/>
            <person name="Ng V."/>
            <person name="Clum A."/>
            <person name="Ohm R."/>
            <person name="Martin F."/>
            <person name="Silar P."/>
            <person name="Natvig D."/>
            <person name="Lalanne C."/>
            <person name="Gautier V."/>
            <person name="Ament-Velasquez S.L."/>
            <person name="Kruys A."/>
            <person name="Hutchinson M.I."/>
            <person name="Powell A.J."/>
            <person name="Barry K."/>
            <person name="Miller A.N."/>
            <person name="Grigoriev I.V."/>
            <person name="Debuchy R."/>
            <person name="Gladieux P."/>
            <person name="Thoren M.H."/>
            <person name="Johannesson H."/>
        </authorList>
    </citation>
    <scope>NUCLEOTIDE SEQUENCE</scope>
    <source>
        <strain evidence="13">CBS 123565</strain>
    </source>
</reference>
<gene>
    <name evidence="13" type="ORF">BT67DRAFT_431731</name>
</gene>
<dbReference type="EMBL" id="MU853402">
    <property type="protein sequence ID" value="KAK4137431.1"/>
    <property type="molecule type" value="Genomic_DNA"/>
</dbReference>
<evidence type="ECO:0000256" key="4">
    <source>
        <dbReference type="ARBA" id="ARBA00015399"/>
    </source>
</evidence>
<dbReference type="SUPFAM" id="SSF48371">
    <property type="entry name" value="ARM repeat"/>
    <property type="match status" value="1"/>
</dbReference>
<dbReference type="SMART" id="SM01036">
    <property type="entry name" value="BP28CT"/>
    <property type="match status" value="1"/>
</dbReference>
<dbReference type="GO" id="GO:0045943">
    <property type="term" value="P:positive regulation of transcription by RNA polymerase I"/>
    <property type="evidence" value="ECO:0007669"/>
    <property type="project" value="TreeGrafter"/>
</dbReference>
<dbReference type="Pfam" id="PF08146">
    <property type="entry name" value="BP28CT"/>
    <property type="match status" value="1"/>
</dbReference>
<evidence type="ECO:0000256" key="7">
    <source>
        <dbReference type="ARBA" id="ARBA00023242"/>
    </source>
</evidence>
<accession>A0AAN6UT62</accession>
<evidence type="ECO:0000256" key="5">
    <source>
        <dbReference type="ARBA" id="ARBA00022517"/>
    </source>
</evidence>
<evidence type="ECO:0000256" key="6">
    <source>
        <dbReference type="ARBA" id="ARBA00022552"/>
    </source>
</evidence>
<proteinExistence type="inferred from homology"/>
<name>A0AAN6UT62_9PEZI</name>
<keyword evidence="7 10" id="KW-0539">Nucleus</keyword>